<keyword evidence="1" id="KW-0067">ATP-binding</keyword>
<feature type="domain" description="DNA helicase Pif1-like DEAD-box helicase" evidence="2">
    <location>
        <begin position="1"/>
        <end position="88"/>
    </location>
</feature>
<dbReference type="InterPro" id="IPR010285">
    <property type="entry name" value="DNA_helicase_pif1-like_DEAD"/>
</dbReference>
<dbReference type="GO" id="GO:0000723">
    <property type="term" value="P:telomere maintenance"/>
    <property type="evidence" value="ECO:0007669"/>
    <property type="project" value="InterPro"/>
</dbReference>
<dbReference type="Pfam" id="PF05970">
    <property type="entry name" value="PIF1"/>
    <property type="match status" value="1"/>
</dbReference>
<keyword evidence="1" id="KW-0547">Nucleotide-binding</keyword>
<keyword evidence="1" id="KW-0233">DNA recombination</keyword>
<evidence type="ECO:0000256" key="1">
    <source>
        <dbReference type="RuleBase" id="RU363044"/>
    </source>
</evidence>
<feature type="non-terminal residue" evidence="4">
    <location>
        <position position="301"/>
    </location>
</feature>
<sequence length="301" mass="33783">MTHKHCFEAVDRTFNDILQFHNNDSLNLPFGGKVVVMGGDFRQILPVISKGTRQEIVHATINSSYLWQYCQDFSNWVLKHRESNDEYETIQLPKDMVINNLADPLATIVDNTYPSILDNMRLFWHLRMIGEAKTYLSFDNLSSCNINIDRPDDSIMLLRNINQPVGLCNDTKLIVTQMGGHVLEAKVISGSNIGQKFPVDVCFAMTINKIQGESFKHLYVAISRVNSCISLKILSCDNEGNTINMTSNVIYKEAISEHACASQTVSKHARIGQVANEHGQSQGEDIEGIGKTALMNKAFAW</sequence>
<feature type="non-terminal residue" evidence="4">
    <location>
        <position position="1"/>
    </location>
</feature>
<dbReference type="GO" id="GO:0043139">
    <property type="term" value="F:5'-3' DNA helicase activity"/>
    <property type="evidence" value="ECO:0007669"/>
    <property type="project" value="UniProtKB-EC"/>
</dbReference>
<dbReference type="EMBL" id="QJKJ01008648">
    <property type="protein sequence ID" value="RDX79079.1"/>
    <property type="molecule type" value="Genomic_DNA"/>
</dbReference>
<comment type="caution">
    <text evidence="4">The sequence shown here is derived from an EMBL/GenBank/DDBJ whole genome shotgun (WGS) entry which is preliminary data.</text>
</comment>
<protein>
    <recommendedName>
        <fullName evidence="1">ATP-dependent DNA helicase</fullName>
        <ecNumber evidence="1">5.6.2.3</ecNumber>
    </recommendedName>
</protein>
<dbReference type="GO" id="GO:0006281">
    <property type="term" value="P:DNA repair"/>
    <property type="evidence" value="ECO:0007669"/>
    <property type="project" value="UniProtKB-KW"/>
</dbReference>
<dbReference type="InterPro" id="IPR049163">
    <property type="entry name" value="Pif1-like_2B_dom"/>
</dbReference>
<dbReference type="Proteomes" id="UP000257109">
    <property type="component" value="Unassembled WGS sequence"/>
</dbReference>
<keyword evidence="5" id="KW-1185">Reference proteome</keyword>
<dbReference type="GO" id="GO:0005524">
    <property type="term" value="F:ATP binding"/>
    <property type="evidence" value="ECO:0007669"/>
    <property type="project" value="UniProtKB-KW"/>
</dbReference>
<keyword evidence="1" id="KW-0378">Hydrolase</keyword>
<keyword evidence="1" id="KW-0227">DNA damage</keyword>
<dbReference type="SUPFAM" id="SSF52540">
    <property type="entry name" value="P-loop containing nucleoside triphosphate hydrolases"/>
    <property type="match status" value="1"/>
</dbReference>
<evidence type="ECO:0000313" key="5">
    <source>
        <dbReference type="Proteomes" id="UP000257109"/>
    </source>
</evidence>
<organism evidence="4 5">
    <name type="scientific">Mucuna pruriens</name>
    <name type="common">Velvet bean</name>
    <name type="synonym">Dolichos pruriens</name>
    <dbReference type="NCBI Taxonomy" id="157652"/>
    <lineage>
        <taxon>Eukaryota</taxon>
        <taxon>Viridiplantae</taxon>
        <taxon>Streptophyta</taxon>
        <taxon>Embryophyta</taxon>
        <taxon>Tracheophyta</taxon>
        <taxon>Spermatophyta</taxon>
        <taxon>Magnoliopsida</taxon>
        <taxon>eudicotyledons</taxon>
        <taxon>Gunneridae</taxon>
        <taxon>Pentapetalae</taxon>
        <taxon>rosids</taxon>
        <taxon>fabids</taxon>
        <taxon>Fabales</taxon>
        <taxon>Fabaceae</taxon>
        <taxon>Papilionoideae</taxon>
        <taxon>50 kb inversion clade</taxon>
        <taxon>NPAAA clade</taxon>
        <taxon>indigoferoid/millettioid clade</taxon>
        <taxon>Phaseoleae</taxon>
        <taxon>Mucuna</taxon>
    </lineage>
</organism>
<dbReference type="GO" id="GO:0006310">
    <property type="term" value="P:DNA recombination"/>
    <property type="evidence" value="ECO:0007669"/>
    <property type="project" value="UniProtKB-KW"/>
</dbReference>
<dbReference type="PANTHER" id="PTHR10492:SF74">
    <property type="entry name" value="ATP-DEPENDENT DNA HELICASE"/>
    <property type="match status" value="1"/>
</dbReference>
<dbReference type="STRING" id="157652.A0A371FL74"/>
<keyword evidence="1" id="KW-0234">DNA repair</keyword>
<reference evidence="4" key="1">
    <citation type="submission" date="2018-05" db="EMBL/GenBank/DDBJ databases">
        <title>Draft genome of Mucuna pruriens seed.</title>
        <authorList>
            <person name="Nnadi N.E."/>
            <person name="Vos R."/>
            <person name="Hasami M.H."/>
            <person name="Devisetty U.K."/>
            <person name="Aguiy J.C."/>
        </authorList>
    </citation>
    <scope>NUCLEOTIDE SEQUENCE [LARGE SCALE GENOMIC DNA]</scope>
    <source>
        <strain evidence="4">JCA_2017</strain>
    </source>
</reference>
<comment type="similarity">
    <text evidence="1">Belongs to the helicase family.</text>
</comment>
<proteinExistence type="inferred from homology"/>
<dbReference type="OrthoDB" id="1402958at2759"/>
<evidence type="ECO:0000259" key="3">
    <source>
        <dbReference type="Pfam" id="PF21530"/>
    </source>
</evidence>
<dbReference type="EC" id="5.6.2.3" evidence="1"/>
<evidence type="ECO:0000259" key="2">
    <source>
        <dbReference type="Pfam" id="PF05970"/>
    </source>
</evidence>
<keyword evidence="1" id="KW-0347">Helicase</keyword>
<name>A0A371FL74_MUCPR</name>
<dbReference type="GO" id="GO:0016887">
    <property type="term" value="F:ATP hydrolysis activity"/>
    <property type="evidence" value="ECO:0007669"/>
    <property type="project" value="RHEA"/>
</dbReference>
<dbReference type="InterPro" id="IPR027417">
    <property type="entry name" value="P-loop_NTPase"/>
</dbReference>
<dbReference type="PANTHER" id="PTHR10492">
    <property type="match status" value="1"/>
</dbReference>
<dbReference type="Pfam" id="PF21530">
    <property type="entry name" value="Pif1_2B_dom"/>
    <property type="match status" value="1"/>
</dbReference>
<gene>
    <name evidence="4" type="ORF">CR513_40539</name>
</gene>
<dbReference type="AlphaFoldDB" id="A0A371FL74"/>
<evidence type="ECO:0000313" key="4">
    <source>
        <dbReference type="EMBL" id="RDX79079.1"/>
    </source>
</evidence>
<feature type="domain" description="DNA helicase Pif1-like 2B" evidence="3">
    <location>
        <begin position="155"/>
        <end position="178"/>
    </location>
</feature>
<comment type="catalytic activity">
    <reaction evidence="1">
        <text>ATP + H2O = ADP + phosphate + H(+)</text>
        <dbReference type="Rhea" id="RHEA:13065"/>
        <dbReference type="ChEBI" id="CHEBI:15377"/>
        <dbReference type="ChEBI" id="CHEBI:15378"/>
        <dbReference type="ChEBI" id="CHEBI:30616"/>
        <dbReference type="ChEBI" id="CHEBI:43474"/>
        <dbReference type="ChEBI" id="CHEBI:456216"/>
        <dbReference type="EC" id="5.6.2.3"/>
    </reaction>
</comment>
<accession>A0A371FL74</accession>
<comment type="cofactor">
    <cofactor evidence="1">
        <name>Mg(2+)</name>
        <dbReference type="ChEBI" id="CHEBI:18420"/>
    </cofactor>
</comment>